<keyword evidence="3 4" id="KW-0456">Lyase</keyword>
<evidence type="ECO:0000313" key="7">
    <source>
        <dbReference type="Proteomes" id="UP001476950"/>
    </source>
</evidence>
<proteinExistence type="inferred from homology"/>
<comment type="similarity">
    <text evidence="1 4">Belongs to the prolyl-tRNA editing family. YbaK/EbsC subfamily.</text>
</comment>
<dbReference type="InterPro" id="IPR007214">
    <property type="entry name" value="YbaK/aa-tRNA-synth-assoc-dom"/>
</dbReference>
<sequence length="158" mass="16920">MKTNAVRLLDTLGIAYELREYTVDPDDLAAESVAHKLGMPPEQVFKTLVARGAKTGICLAVIPGNTQLDLKALAKLAGDRNVETVPLKEVQPLTGYIRGGVTALACKKDYPVYIDELIEVFDIISISAGLRGLQILLAPADYLRAVKGTVGAISQDKA</sequence>
<comment type="caution">
    <text evidence="6">The sequence shown here is derived from an EMBL/GenBank/DDBJ whole genome shotgun (WGS) entry which is preliminary data.</text>
</comment>
<dbReference type="NCBIfam" id="TIGR00011">
    <property type="entry name" value="YbaK_EbsC"/>
    <property type="match status" value="1"/>
</dbReference>
<name>A0ABV0KLC0_9CYAN</name>
<evidence type="ECO:0000256" key="1">
    <source>
        <dbReference type="ARBA" id="ARBA00009798"/>
    </source>
</evidence>
<dbReference type="CDD" id="cd00002">
    <property type="entry name" value="YbaK_deacylase"/>
    <property type="match status" value="1"/>
</dbReference>
<dbReference type="Pfam" id="PF04073">
    <property type="entry name" value="tRNA_edit"/>
    <property type="match status" value="1"/>
</dbReference>
<dbReference type="PANTHER" id="PTHR30411:SF0">
    <property type="entry name" value="CYS-TRNA(PRO)_CYS-TRNA(CYS) DEACYLASE YBAK"/>
    <property type="match status" value="1"/>
</dbReference>
<dbReference type="InterPro" id="IPR004369">
    <property type="entry name" value="Prolyl-tRNA_editing_YbaK/EbsC"/>
</dbReference>
<evidence type="ECO:0000256" key="2">
    <source>
        <dbReference type="ARBA" id="ARBA00022917"/>
    </source>
</evidence>
<accession>A0ABV0KLC0</accession>
<protein>
    <recommendedName>
        <fullName evidence="4">Cys-tRNA(Pro)/Cys-tRNA(Cys) deacylase</fullName>
        <ecNumber evidence="4">4.2.-.-</ecNumber>
    </recommendedName>
</protein>
<dbReference type="PANTHER" id="PTHR30411">
    <property type="entry name" value="CYTOPLASMIC PROTEIN"/>
    <property type="match status" value="1"/>
</dbReference>
<gene>
    <name evidence="6" type="primary">ybaK</name>
    <name evidence="6" type="ORF">NDI38_16515</name>
</gene>
<feature type="domain" description="YbaK/aminoacyl-tRNA synthetase-associated" evidence="5">
    <location>
        <begin position="29"/>
        <end position="144"/>
    </location>
</feature>
<dbReference type="EC" id="4.2.-.-" evidence="4"/>
<evidence type="ECO:0000256" key="4">
    <source>
        <dbReference type="PIRNR" id="PIRNR006181"/>
    </source>
</evidence>
<organism evidence="6 7">
    <name type="scientific">Stenomitos frigidus AS-A4</name>
    <dbReference type="NCBI Taxonomy" id="2933935"/>
    <lineage>
        <taxon>Bacteria</taxon>
        <taxon>Bacillati</taxon>
        <taxon>Cyanobacteriota</taxon>
        <taxon>Cyanophyceae</taxon>
        <taxon>Leptolyngbyales</taxon>
        <taxon>Leptolyngbyaceae</taxon>
        <taxon>Stenomitos</taxon>
    </lineage>
</organism>
<keyword evidence="2 4" id="KW-0648">Protein biosynthesis</keyword>
<dbReference type="SUPFAM" id="SSF55826">
    <property type="entry name" value="YbaK/ProRS associated domain"/>
    <property type="match status" value="1"/>
</dbReference>
<evidence type="ECO:0000259" key="5">
    <source>
        <dbReference type="Pfam" id="PF04073"/>
    </source>
</evidence>
<dbReference type="Gene3D" id="3.90.960.10">
    <property type="entry name" value="YbaK/aminoacyl-tRNA synthetase-associated domain"/>
    <property type="match status" value="1"/>
</dbReference>
<evidence type="ECO:0000313" key="6">
    <source>
        <dbReference type="EMBL" id="MEP1060041.1"/>
    </source>
</evidence>
<keyword evidence="7" id="KW-1185">Reference proteome</keyword>
<dbReference type="Proteomes" id="UP001476950">
    <property type="component" value="Unassembled WGS sequence"/>
</dbReference>
<dbReference type="PIRSF" id="PIRSF006181">
    <property type="entry name" value="EbsC_YbaK"/>
    <property type="match status" value="1"/>
</dbReference>
<dbReference type="EMBL" id="JAMPLM010000014">
    <property type="protein sequence ID" value="MEP1060041.1"/>
    <property type="molecule type" value="Genomic_DNA"/>
</dbReference>
<evidence type="ECO:0000256" key="3">
    <source>
        <dbReference type="ARBA" id="ARBA00023239"/>
    </source>
</evidence>
<reference evidence="6 7" key="1">
    <citation type="submission" date="2022-04" db="EMBL/GenBank/DDBJ databases">
        <title>Positive selection, recombination, and allopatry shape intraspecific diversity of widespread and dominant cyanobacteria.</title>
        <authorList>
            <person name="Wei J."/>
            <person name="Shu W."/>
            <person name="Hu C."/>
        </authorList>
    </citation>
    <scope>NUCLEOTIDE SEQUENCE [LARGE SCALE GENOMIC DNA]</scope>
    <source>
        <strain evidence="6 7">AS-A4</strain>
    </source>
</reference>
<dbReference type="InterPro" id="IPR036754">
    <property type="entry name" value="YbaK/aa-tRNA-synt-asso_dom_sf"/>
</dbReference>
<dbReference type="RefSeq" id="WP_190447038.1">
    <property type="nucleotide sequence ID" value="NZ_JAMPLM010000014.1"/>
</dbReference>